<accession>A0A4Q7PMR2</accession>
<evidence type="ECO:0000256" key="1">
    <source>
        <dbReference type="SAM" id="SignalP"/>
    </source>
</evidence>
<proteinExistence type="predicted"/>
<feature type="signal peptide" evidence="1">
    <location>
        <begin position="1"/>
        <end position="21"/>
    </location>
</feature>
<dbReference type="AlphaFoldDB" id="A0A4Q7PMR2"/>
<comment type="caution">
    <text evidence="2">The sequence shown here is derived from an EMBL/GenBank/DDBJ whole genome shotgun (WGS) entry which is preliminary data.</text>
</comment>
<evidence type="ECO:0008006" key="4">
    <source>
        <dbReference type="Google" id="ProtNLM"/>
    </source>
</evidence>
<reference evidence="2 3" key="1">
    <citation type="submission" date="2019-02" db="EMBL/GenBank/DDBJ databases">
        <title>Genomic Encyclopedia of Type Strains, Phase IV (KMG-IV): sequencing the most valuable type-strain genomes for metagenomic binning, comparative biology and taxonomic classification.</title>
        <authorList>
            <person name="Goeker M."/>
        </authorList>
    </citation>
    <scope>NUCLEOTIDE SEQUENCE [LARGE SCALE GENOMIC DNA]</scope>
    <source>
        <strain evidence="2 3">DSM 17196</strain>
    </source>
</reference>
<evidence type="ECO:0000313" key="2">
    <source>
        <dbReference type="EMBL" id="RZT00323.1"/>
    </source>
</evidence>
<protein>
    <recommendedName>
        <fullName evidence="4">TonB-like protein</fullName>
    </recommendedName>
</protein>
<dbReference type="RefSeq" id="WP_130286103.1">
    <property type="nucleotide sequence ID" value="NZ_SGXE01000001.1"/>
</dbReference>
<dbReference type="OrthoDB" id="1163682at2"/>
<gene>
    <name evidence="2" type="ORF">EV197_1559</name>
</gene>
<keyword evidence="3" id="KW-1185">Reference proteome</keyword>
<feature type="chain" id="PRO_5020563638" description="TonB-like protein" evidence="1">
    <location>
        <begin position="22"/>
        <end position="111"/>
    </location>
</feature>
<evidence type="ECO:0000313" key="3">
    <source>
        <dbReference type="Proteomes" id="UP000292262"/>
    </source>
</evidence>
<keyword evidence="1" id="KW-0732">Signal</keyword>
<organism evidence="2 3">
    <name type="scientific">Aquimarina brevivitae</name>
    <dbReference type="NCBI Taxonomy" id="323412"/>
    <lineage>
        <taxon>Bacteria</taxon>
        <taxon>Pseudomonadati</taxon>
        <taxon>Bacteroidota</taxon>
        <taxon>Flavobacteriia</taxon>
        <taxon>Flavobacteriales</taxon>
        <taxon>Flavobacteriaceae</taxon>
        <taxon>Aquimarina</taxon>
    </lineage>
</organism>
<dbReference type="EMBL" id="SGXE01000001">
    <property type="protein sequence ID" value="RZT00323.1"/>
    <property type="molecule type" value="Genomic_DNA"/>
</dbReference>
<name>A0A4Q7PMR2_9FLAO</name>
<dbReference type="Proteomes" id="UP000292262">
    <property type="component" value="Unassembled WGS sequence"/>
</dbReference>
<sequence length="111" mass="12389">MKKIKVFFAAAALIISSTAIAGTPTEPTQEQQLNKEIHQLLDEPSFNVDGEMTAFVTFTLNEKGEIVVLNVDSENLTVESFIKSRLNYKKVAMKLNPTIKFYKVPVRLVSA</sequence>